<reference evidence="2" key="1">
    <citation type="journal article" date="2020" name="bioRxiv">
        <title>Chromosome-level reference genome of the European wasp spider Argiope bruennichi: a resource for studies on range expansion and evolutionary adaptation.</title>
        <authorList>
            <person name="Sheffer M.M."/>
            <person name="Hoppe A."/>
            <person name="Krehenwinkel H."/>
            <person name="Uhl G."/>
            <person name="Kuss A.W."/>
            <person name="Jensen L."/>
            <person name="Jensen C."/>
            <person name="Gillespie R.G."/>
            <person name="Hoff K.J."/>
            <person name="Prost S."/>
        </authorList>
    </citation>
    <scope>NUCLEOTIDE SEQUENCE</scope>
</reference>
<proteinExistence type="predicted"/>
<feature type="compositionally biased region" description="Basic and acidic residues" evidence="1">
    <location>
        <begin position="1"/>
        <end position="18"/>
    </location>
</feature>
<dbReference type="EMBL" id="JABXBU010000001">
    <property type="protein sequence ID" value="KAF8795905.1"/>
    <property type="molecule type" value="Genomic_DNA"/>
</dbReference>
<dbReference type="AlphaFoldDB" id="A0A8T0G074"/>
<protein>
    <submittedName>
        <fullName evidence="2">Uncharacterized protein</fullName>
    </submittedName>
</protein>
<feature type="compositionally biased region" description="Basic and acidic residues" evidence="1">
    <location>
        <begin position="30"/>
        <end position="50"/>
    </location>
</feature>
<sequence length="178" mass="20197">MGGTEDDKGKAAPREGEGRQNSGRGGGAAGREKKRERGPGEGRGRGEPKRQGGRQKGKNRRKSNRGGRDDGKEKTEGRQQTGEKPQRSRRTRRAPAKTRIRGEQSLRKENIREASRAVGSAPQTEKVQVHVTIMHQDERHEHNSKIRRVGTRLSERLPTERRQWPGPKKRRTNQKETY</sequence>
<comment type="caution">
    <text evidence="2">The sequence shown here is derived from an EMBL/GenBank/DDBJ whole genome shotgun (WGS) entry which is preliminary data.</text>
</comment>
<feature type="compositionally biased region" description="Basic and acidic residues" evidence="1">
    <location>
        <begin position="135"/>
        <end position="144"/>
    </location>
</feature>
<evidence type="ECO:0000256" key="1">
    <source>
        <dbReference type="SAM" id="MobiDB-lite"/>
    </source>
</evidence>
<name>A0A8T0G074_ARGBR</name>
<evidence type="ECO:0000313" key="3">
    <source>
        <dbReference type="Proteomes" id="UP000807504"/>
    </source>
</evidence>
<feature type="compositionally biased region" description="Basic and acidic residues" evidence="1">
    <location>
        <begin position="100"/>
        <end position="115"/>
    </location>
</feature>
<feature type="compositionally biased region" description="Basic residues" evidence="1">
    <location>
        <begin position="87"/>
        <end position="99"/>
    </location>
</feature>
<feature type="compositionally biased region" description="Basic residues" evidence="1">
    <location>
        <begin position="51"/>
        <end position="65"/>
    </location>
</feature>
<evidence type="ECO:0000313" key="2">
    <source>
        <dbReference type="EMBL" id="KAF8795905.1"/>
    </source>
</evidence>
<dbReference type="Proteomes" id="UP000807504">
    <property type="component" value="Unassembled WGS sequence"/>
</dbReference>
<accession>A0A8T0G074</accession>
<feature type="compositionally biased region" description="Basic and acidic residues" evidence="1">
    <location>
        <begin position="153"/>
        <end position="163"/>
    </location>
</feature>
<gene>
    <name evidence="2" type="ORF">HNY73_000352</name>
</gene>
<feature type="region of interest" description="Disordered" evidence="1">
    <location>
        <begin position="1"/>
        <end position="178"/>
    </location>
</feature>
<organism evidence="2 3">
    <name type="scientific">Argiope bruennichi</name>
    <name type="common">Wasp spider</name>
    <name type="synonym">Aranea bruennichi</name>
    <dbReference type="NCBI Taxonomy" id="94029"/>
    <lineage>
        <taxon>Eukaryota</taxon>
        <taxon>Metazoa</taxon>
        <taxon>Ecdysozoa</taxon>
        <taxon>Arthropoda</taxon>
        <taxon>Chelicerata</taxon>
        <taxon>Arachnida</taxon>
        <taxon>Araneae</taxon>
        <taxon>Araneomorphae</taxon>
        <taxon>Entelegynae</taxon>
        <taxon>Araneoidea</taxon>
        <taxon>Araneidae</taxon>
        <taxon>Argiope</taxon>
    </lineage>
</organism>
<keyword evidence="3" id="KW-1185">Reference proteome</keyword>
<feature type="compositionally biased region" description="Basic and acidic residues" evidence="1">
    <location>
        <begin position="66"/>
        <end position="77"/>
    </location>
</feature>
<reference evidence="2" key="2">
    <citation type="submission" date="2020-06" db="EMBL/GenBank/DDBJ databases">
        <authorList>
            <person name="Sheffer M."/>
        </authorList>
    </citation>
    <scope>NUCLEOTIDE SEQUENCE</scope>
</reference>